<dbReference type="Pfam" id="PF04616">
    <property type="entry name" value="Glyco_hydro_43"/>
    <property type="match status" value="1"/>
</dbReference>
<dbReference type="EMBL" id="BMDW01000005">
    <property type="protein sequence ID" value="GGA43223.1"/>
    <property type="molecule type" value="Genomic_DNA"/>
</dbReference>
<keyword evidence="5" id="KW-0732">Signal</keyword>
<gene>
    <name evidence="7" type="ORF">GCM10011395_11890</name>
</gene>
<comment type="caution">
    <text evidence="7">The sequence shown here is derived from an EMBL/GenBank/DDBJ whole genome shotgun (WGS) entry which is preliminary data.</text>
</comment>
<proteinExistence type="inferred from homology"/>
<feature type="signal peptide" evidence="5">
    <location>
        <begin position="1"/>
        <end position="17"/>
    </location>
</feature>
<dbReference type="Gene3D" id="2.60.120.200">
    <property type="match status" value="1"/>
</dbReference>
<protein>
    <submittedName>
        <fullName evidence="7">Glycoside hydrolase 43 family protein</fullName>
    </submittedName>
</protein>
<keyword evidence="8" id="KW-1185">Reference proteome</keyword>
<dbReference type="CDD" id="cd18617">
    <property type="entry name" value="GH43_XynB-like"/>
    <property type="match status" value="1"/>
</dbReference>
<dbReference type="InterPro" id="IPR051795">
    <property type="entry name" value="Glycosyl_Hydrlase_43"/>
</dbReference>
<evidence type="ECO:0000256" key="2">
    <source>
        <dbReference type="ARBA" id="ARBA00022801"/>
    </source>
</evidence>
<dbReference type="Proteomes" id="UP000618591">
    <property type="component" value="Unassembled WGS sequence"/>
</dbReference>
<evidence type="ECO:0000256" key="1">
    <source>
        <dbReference type="ARBA" id="ARBA00009865"/>
    </source>
</evidence>
<evidence type="ECO:0000259" key="6">
    <source>
        <dbReference type="Pfam" id="PF17851"/>
    </source>
</evidence>
<evidence type="ECO:0000313" key="8">
    <source>
        <dbReference type="Proteomes" id="UP000618591"/>
    </source>
</evidence>
<keyword evidence="2 4" id="KW-0378">Hydrolase</keyword>
<evidence type="ECO:0000256" key="5">
    <source>
        <dbReference type="SAM" id="SignalP"/>
    </source>
</evidence>
<evidence type="ECO:0000313" key="7">
    <source>
        <dbReference type="EMBL" id="GGA43223.1"/>
    </source>
</evidence>
<dbReference type="SUPFAM" id="SSF75005">
    <property type="entry name" value="Arabinanase/levansucrase/invertase"/>
    <property type="match status" value="1"/>
</dbReference>
<dbReference type="RefSeq" id="WP_229732845.1">
    <property type="nucleotide sequence ID" value="NZ_BMDW01000005.1"/>
</dbReference>
<dbReference type="InterPro" id="IPR013320">
    <property type="entry name" value="ConA-like_dom_sf"/>
</dbReference>
<dbReference type="PANTHER" id="PTHR42812:SF12">
    <property type="entry name" value="BETA-XYLOSIDASE-RELATED"/>
    <property type="match status" value="1"/>
</dbReference>
<comment type="similarity">
    <text evidence="1 4">Belongs to the glycosyl hydrolase 43 family.</text>
</comment>
<feature type="chain" id="PRO_5047361932" evidence="5">
    <location>
        <begin position="18"/>
        <end position="552"/>
    </location>
</feature>
<dbReference type="SUPFAM" id="SSF49899">
    <property type="entry name" value="Concanavalin A-like lectins/glucanases"/>
    <property type="match status" value="1"/>
</dbReference>
<evidence type="ECO:0000256" key="4">
    <source>
        <dbReference type="RuleBase" id="RU361187"/>
    </source>
</evidence>
<sequence length="552" mass="60664">MKRALLLLAILATSAAAAPPVARFAWFDYRGSDPVDATIKAGRQDYRNPILQGFHPDPAITRVDRDYYLVTSTFTYFPGLPIFHSRDLVSWTQIGNAIDRPGQLDFGRIGLSRGVFAPDISYHDGLFYIANTCVDCGGNFVMTARKAAGPWSDPHWNSIDGIDPALFFDTDGQAWILNNGPPPGTPRYDGHRAIWLQRFDTKTLLPFGERTLLVDGGVHPQQKPIWAEGPHIFRRNGYYYLMTAEGGTAENHSEVIYRSRSVTGPYTPDPSNPILTQRGLDPTRRDPITSAGHADFVTTPSGQWWSIFLATRPYQGDFYNIGRETFLLPVRWQDDWPRITAPGATIPYVHRRPDLPRAPAPAIPTNGAFHVRDDFADARLARIWLQIRAPQSRWYSLAGGSLNLQARTAALGGDAQPAYLGRRLQHRDAVTETAVSFAPQRTGDAAGLAILQDPAHFYTLTLARTGAGNAVALSRRDGETDPVDGTTIATAPYKAASVRLRIVLSGARCAFFYAEPTGHWRLLAKDQDATLLSTKHAGGFVGATVGPFARGG</sequence>
<feature type="domain" description="Beta-xylosidase C-terminal Concanavalin A-like" evidence="6">
    <location>
        <begin position="372"/>
        <end position="550"/>
    </location>
</feature>
<organism evidence="7 8">
    <name type="scientific">Sphingomonas psychrolutea</name>
    <dbReference type="NCBI Taxonomy" id="1259676"/>
    <lineage>
        <taxon>Bacteria</taxon>
        <taxon>Pseudomonadati</taxon>
        <taxon>Pseudomonadota</taxon>
        <taxon>Alphaproteobacteria</taxon>
        <taxon>Sphingomonadales</taxon>
        <taxon>Sphingomonadaceae</taxon>
        <taxon>Sphingomonas</taxon>
    </lineage>
</organism>
<evidence type="ECO:0000256" key="3">
    <source>
        <dbReference type="ARBA" id="ARBA00023295"/>
    </source>
</evidence>
<dbReference type="Pfam" id="PF17851">
    <property type="entry name" value="GH43_C2"/>
    <property type="match status" value="1"/>
</dbReference>
<dbReference type="Gene3D" id="2.115.10.20">
    <property type="entry name" value="Glycosyl hydrolase domain, family 43"/>
    <property type="match status" value="1"/>
</dbReference>
<dbReference type="PANTHER" id="PTHR42812">
    <property type="entry name" value="BETA-XYLOSIDASE"/>
    <property type="match status" value="1"/>
</dbReference>
<reference evidence="8" key="1">
    <citation type="journal article" date="2019" name="Int. J. Syst. Evol. Microbiol.">
        <title>The Global Catalogue of Microorganisms (GCM) 10K type strain sequencing project: providing services to taxonomists for standard genome sequencing and annotation.</title>
        <authorList>
            <consortium name="The Broad Institute Genomics Platform"/>
            <consortium name="The Broad Institute Genome Sequencing Center for Infectious Disease"/>
            <person name="Wu L."/>
            <person name="Ma J."/>
        </authorList>
    </citation>
    <scope>NUCLEOTIDE SEQUENCE [LARGE SCALE GENOMIC DNA]</scope>
    <source>
        <strain evidence="8">CGMCC 1.10106</strain>
    </source>
</reference>
<dbReference type="GO" id="GO:0016787">
    <property type="term" value="F:hydrolase activity"/>
    <property type="evidence" value="ECO:0007669"/>
    <property type="project" value="UniProtKB-KW"/>
</dbReference>
<dbReference type="InterPro" id="IPR006710">
    <property type="entry name" value="Glyco_hydro_43"/>
</dbReference>
<dbReference type="InterPro" id="IPR041542">
    <property type="entry name" value="GH43_C2"/>
</dbReference>
<dbReference type="InterPro" id="IPR023296">
    <property type="entry name" value="Glyco_hydro_beta-prop_sf"/>
</dbReference>
<accession>A0ABQ1GG63</accession>
<keyword evidence="3 4" id="KW-0326">Glycosidase</keyword>
<name>A0ABQ1GG63_9SPHN</name>